<keyword evidence="2" id="KW-1185">Reference proteome</keyword>
<proteinExistence type="predicted"/>
<dbReference type="AlphaFoldDB" id="A0A2P6R1G0"/>
<dbReference type="Gramene" id="PRQ40274">
    <property type="protein sequence ID" value="PRQ40274"/>
    <property type="gene ID" value="RchiOBHm_Chr4g0434281"/>
</dbReference>
<dbReference type="EMBL" id="PDCK01000042">
    <property type="protein sequence ID" value="PRQ40274.1"/>
    <property type="molecule type" value="Genomic_DNA"/>
</dbReference>
<name>A0A2P6R1G0_ROSCH</name>
<reference evidence="1 2" key="1">
    <citation type="journal article" date="2018" name="Nat. Genet.">
        <title>The Rosa genome provides new insights in the design of modern roses.</title>
        <authorList>
            <person name="Bendahmane M."/>
        </authorList>
    </citation>
    <scope>NUCLEOTIDE SEQUENCE [LARGE SCALE GENOMIC DNA]</scope>
    <source>
        <strain evidence="2">cv. Old Blush</strain>
    </source>
</reference>
<dbReference type="STRING" id="74649.A0A2P6R1G0"/>
<protein>
    <submittedName>
        <fullName evidence="1">Uncharacterized protein</fullName>
    </submittedName>
</protein>
<evidence type="ECO:0000313" key="2">
    <source>
        <dbReference type="Proteomes" id="UP000238479"/>
    </source>
</evidence>
<evidence type="ECO:0000313" key="1">
    <source>
        <dbReference type="EMBL" id="PRQ40274.1"/>
    </source>
</evidence>
<comment type="caution">
    <text evidence="1">The sequence shown here is derived from an EMBL/GenBank/DDBJ whole genome shotgun (WGS) entry which is preliminary data.</text>
</comment>
<accession>A0A2P6R1G0</accession>
<sequence>MNDQKFEEEVEAKSCVLNAVKMQESFWKERARVKWLTDGDRNTFFFMPVPRFVLLVLECLLIHDGDMILFDP</sequence>
<organism evidence="1 2">
    <name type="scientific">Rosa chinensis</name>
    <name type="common">China rose</name>
    <dbReference type="NCBI Taxonomy" id="74649"/>
    <lineage>
        <taxon>Eukaryota</taxon>
        <taxon>Viridiplantae</taxon>
        <taxon>Streptophyta</taxon>
        <taxon>Embryophyta</taxon>
        <taxon>Tracheophyta</taxon>
        <taxon>Spermatophyta</taxon>
        <taxon>Magnoliopsida</taxon>
        <taxon>eudicotyledons</taxon>
        <taxon>Gunneridae</taxon>
        <taxon>Pentapetalae</taxon>
        <taxon>rosids</taxon>
        <taxon>fabids</taxon>
        <taxon>Rosales</taxon>
        <taxon>Rosaceae</taxon>
        <taxon>Rosoideae</taxon>
        <taxon>Rosoideae incertae sedis</taxon>
        <taxon>Rosa</taxon>
    </lineage>
</organism>
<gene>
    <name evidence="1" type="ORF">RchiOBHm_Chr4g0434281</name>
</gene>
<dbReference type="Proteomes" id="UP000238479">
    <property type="component" value="Chromosome 4"/>
</dbReference>